<accession>A0A0E9UXY5</accession>
<sequence length="30" mass="3617">MLSLCNKNKRYREPKRGNLILKNHSLTFEI</sequence>
<dbReference type="AlphaFoldDB" id="A0A0E9UXY5"/>
<evidence type="ECO:0000313" key="1">
    <source>
        <dbReference type="EMBL" id="JAH69818.1"/>
    </source>
</evidence>
<reference evidence="1" key="2">
    <citation type="journal article" date="2015" name="Fish Shellfish Immunol.">
        <title>Early steps in the European eel (Anguilla anguilla)-Vibrio vulnificus interaction in the gills: Role of the RtxA13 toxin.</title>
        <authorList>
            <person name="Callol A."/>
            <person name="Pajuelo D."/>
            <person name="Ebbesson L."/>
            <person name="Teles M."/>
            <person name="MacKenzie S."/>
            <person name="Amaro C."/>
        </authorList>
    </citation>
    <scope>NUCLEOTIDE SEQUENCE</scope>
</reference>
<dbReference type="EMBL" id="GBXM01038759">
    <property type="protein sequence ID" value="JAH69818.1"/>
    <property type="molecule type" value="Transcribed_RNA"/>
</dbReference>
<protein>
    <submittedName>
        <fullName evidence="1">Uncharacterized protein</fullName>
    </submittedName>
</protein>
<proteinExistence type="predicted"/>
<reference evidence="1" key="1">
    <citation type="submission" date="2014-11" db="EMBL/GenBank/DDBJ databases">
        <authorList>
            <person name="Amaro Gonzalez C."/>
        </authorList>
    </citation>
    <scope>NUCLEOTIDE SEQUENCE</scope>
</reference>
<name>A0A0E9UXY5_ANGAN</name>
<organism evidence="1">
    <name type="scientific">Anguilla anguilla</name>
    <name type="common">European freshwater eel</name>
    <name type="synonym">Muraena anguilla</name>
    <dbReference type="NCBI Taxonomy" id="7936"/>
    <lineage>
        <taxon>Eukaryota</taxon>
        <taxon>Metazoa</taxon>
        <taxon>Chordata</taxon>
        <taxon>Craniata</taxon>
        <taxon>Vertebrata</taxon>
        <taxon>Euteleostomi</taxon>
        <taxon>Actinopterygii</taxon>
        <taxon>Neopterygii</taxon>
        <taxon>Teleostei</taxon>
        <taxon>Anguilliformes</taxon>
        <taxon>Anguillidae</taxon>
        <taxon>Anguilla</taxon>
    </lineage>
</organism>